<evidence type="ECO:0000313" key="3">
    <source>
        <dbReference type="EMBL" id="MXO99782.1"/>
    </source>
</evidence>
<feature type="transmembrane region" description="Helical" evidence="1">
    <location>
        <begin position="228"/>
        <end position="246"/>
    </location>
</feature>
<dbReference type="EMBL" id="WTYJ01000002">
    <property type="protein sequence ID" value="MXO99782.1"/>
    <property type="molecule type" value="Genomic_DNA"/>
</dbReference>
<keyword evidence="4" id="KW-1185">Reference proteome</keyword>
<dbReference type="InterPro" id="IPR002656">
    <property type="entry name" value="Acyl_transf_3_dom"/>
</dbReference>
<evidence type="ECO:0000259" key="2">
    <source>
        <dbReference type="Pfam" id="PF01757"/>
    </source>
</evidence>
<dbReference type="PANTHER" id="PTHR23028:SF53">
    <property type="entry name" value="ACYL_TRANSF_3 DOMAIN-CONTAINING PROTEIN"/>
    <property type="match status" value="1"/>
</dbReference>
<evidence type="ECO:0000256" key="1">
    <source>
        <dbReference type="SAM" id="Phobius"/>
    </source>
</evidence>
<feature type="transmembrane region" description="Helical" evidence="1">
    <location>
        <begin position="195"/>
        <end position="216"/>
    </location>
</feature>
<dbReference type="Pfam" id="PF01757">
    <property type="entry name" value="Acyl_transf_3"/>
    <property type="match status" value="1"/>
</dbReference>
<feature type="domain" description="Acyltransferase 3" evidence="2">
    <location>
        <begin position="18"/>
        <end position="342"/>
    </location>
</feature>
<dbReference type="GO" id="GO:0000271">
    <property type="term" value="P:polysaccharide biosynthetic process"/>
    <property type="evidence" value="ECO:0007669"/>
    <property type="project" value="TreeGrafter"/>
</dbReference>
<organism evidence="3 4">
    <name type="scientific">Croceibacterium xixiisoli</name>
    <dbReference type="NCBI Taxonomy" id="1476466"/>
    <lineage>
        <taxon>Bacteria</taxon>
        <taxon>Pseudomonadati</taxon>
        <taxon>Pseudomonadota</taxon>
        <taxon>Alphaproteobacteria</taxon>
        <taxon>Sphingomonadales</taxon>
        <taxon>Erythrobacteraceae</taxon>
        <taxon>Croceibacterium</taxon>
    </lineage>
</organism>
<feature type="transmembrane region" description="Helical" evidence="1">
    <location>
        <begin position="144"/>
        <end position="165"/>
    </location>
</feature>
<protein>
    <submittedName>
        <fullName evidence="3">Acyltransferase family protein</fullName>
    </submittedName>
</protein>
<accession>A0A6I4TVE5</accession>
<keyword evidence="1" id="KW-0472">Membrane</keyword>
<feature type="transmembrane region" description="Helical" evidence="1">
    <location>
        <begin position="252"/>
        <end position="273"/>
    </location>
</feature>
<feature type="transmembrane region" description="Helical" evidence="1">
    <location>
        <begin position="285"/>
        <end position="303"/>
    </location>
</feature>
<feature type="transmembrane region" description="Helical" evidence="1">
    <location>
        <begin position="323"/>
        <end position="344"/>
    </location>
</feature>
<feature type="transmembrane region" description="Helical" evidence="1">
    <location>
        <begin position="172"/>
        <end position="189"/>
    </location>
</feature>
<proteinExistence type="predicted"/>
<evidence type="ECO:0000313" key="4">
    <source>
        <dbReference type="Proteomes" id="UP000469430"/>
    </source>
</evidence>
<dbReference type="Proteomes" id="UP000469430">
    <property type="component" value="Unassembled WGS sequence"/>
</dbReference>
<dbReference type="GO" id="GO:0016747">
    <property type="term" value="F:acyltransferase activity, transferring groups other than amino-acyl groups"/>
    <property type="evidence" value="ECO:0007669"/>
    <property type="project" value="InterPro"/>
</dbReference>
<feature type="transmembrane region" description="Helical" evidence="1">
    <location>
        <begin position="21"/>
        <end position="39"/>
    </location>
</feature>
<dbReference type="AlphaFoldDB" id="A0A6I4TVE5"/>
<reference evidence="3 4" key="1">
    <citation type="submission" date="2019-12" db="EMBL/GenBank/DDBJ databases">
        <title>Genomic-based taxomic classification of the family Erythrobacteraceae.</title>
        <authorList>
            <person name="Xu L."/>
        </authorList>
    </citation>
    <scope>NUCLEOTIDE SEQUENCE [LARGE SCALE GENOMIC DNA]</scope>
    <source>
        <strain evidence="3 4">S36</strain>
    </source>
</reference>
<name>A0A6I4TVE5_9SPHN</name>
<feature type="transmembrane region" description="Helical" evidence="1">
    <location>
        <begin position="96"/>
        <end position="116"/>
    </location>
</feature>
<dbReference type="InterPro" id="IPR050879">
    <property type="entry name" value="Acyltransferase_3"/>
</dbReference>
<dbReference type="OrthoDB" id="7425845at2"/>
<comment type="caution">
    <text evidence="3">The sequence shown here is derived from an EMBL/GenBank/DDBJ whole genome shotgun (WGS) entry which is preliminary data.</text>
</comment>
<gene>
    <name evidence="3" type="ORF">GRI97_12360</name>
</gene>
<keyword evidence="3" id="KW-0808">Transferase</keyword>
<dbReference type="GO" id="GO:0016020">
    <property type="term" value="C:membrane"/>
    <property type="evidence" value="ECO:0007669"/>
    <property type="project" value="TreeGrafter"/>
</dbReference>
<keyword evidence="3" id="KW-0012">Acyltransferase</keyword>
<feature type="transmembrane region" description="Helical" evidence="1">
    <location>
        <begin position="59"/>
        <end position="76"/>
    </location>
</feature>
<keyword evidence="1" id="KW-1133">Transmembrane helix</keyword>
<keyword evidence="1" id="KW-0812">Transmembrane</keyword>
<dbReference type="RefSeq" id="WP_161391474.1">
    <property type="nucleotide sequence ID" value="NZ_JBHSCP010000001.1"/>
</dbReference>
<sequence>MTTPATPANSDRGSQFLSIQALRFIAALAVVVLHSTFYTMERLHSSTSVYDVGANGVRLFFVISGFVMIISSQKLLNTQRGWSVFAFKRIVRIVPIYWAITLIKVAVLLVTPAVVLHSELDWGYILKSFFFIPEYNVDGEIRPLLGVGWTLNFEMFFYLLFALALACRVRPIRFIAPVLIVMSALSLIKTPDWPVVAYFLCDPIVIDFLAGMLIAHWVQRGWTGPSQAAAWAAAGVGLIYLFVPGVPRAEYGTMFASLITTLAAGSVIIGAVGIEKSIGRRIPQWMVYMGAASYSLYLVHPMVSPAAPALFAKIGLTGGFMAWLAVVTAVAVAMGAAVLVYRYGEVPFTKWLNRRVRDAGLFDTGPRSRSLPATLAAPLRERSQSEE</sequence>
<dbReference type="PANTHER" id="PTHR23028">
    <property type="entry name" value="ACETYLTRANSFERASE"/>
    <property type="match status" value="1"/>
</dbReference>